<evidence type="ECO:0000256" key="12">
    <source>
        <dbReference type="HAMAP-Rule" id="MF_00047"/>
    </source>
</evidence>
<dbReference type="GO" id="GO:0009252">
    <property type="term" value="P:peptidoglycan biosynthetic process"/>
    <property type="evidence" value="ECO:0007669"/>
    <property type="project" value="UniProtKB-UniRule"/>
</dbReference>
<proteinExistence type="inferred from homology"/>
<feature type="binding site" evidence="14">
    <location>
        <begin position="231"/>
        <end position="238"/>
    </location>
    <ligand>
        <name>ATP</name>
        <dbReference type="ChEBI" id="CHEBI:30616"/>
    </ligand>
</feature>
<dbReference type="AlphaFoldDB" id="A0A147KIS2"/>
<evidence type="ECO:0000259" key="17">
    <source>
        <dbReference type="PROSITE" id="PS50975"/>
    </source>
</evidence>
<evidence type="ECO:0000256" key="11">
    <source>
        <dbReference type="ARBA" id="ARBA00023316"/>
    </source>
</evidence>
<keyword evidence="8 12" id="KW-0133">Cell shape</keyword>
<feature type="binding site" evidence="14">
    <location>
        <begin position="198"/>
        <end position="199"/>
    </location>
    <ligand>
        <name>ATP</name>
        <dbReference type="ChEBI" id="CHEBI:30616"/>
    </ligand>
</feature>
<evidence type="ECO:0000256" key="2">
    <source>
        <dbReference type="ARBA" id="ARBA00010871"/>
    </source>
</evidence>
<dbReference type="PANTHER" id="PTHR23132">
    <property type="entry name" value="D-ALANINE--D-ALANINE LIGASE"/>
    <property type="match status" value="1"/>
</dbReference>
<dbReference type="PIRSF" id="PIRSF039102">
    <property type="entry name" value="Ddl/VanB"/>
    <property type="match status" value="1"/>
</dbReference>
<feature type="active site" evidence="13">
    <location>
        <position position="339"/>
    </location>
</feature>
<evidence type="ECO:0000256" key="9">
    <source>
        <dbReference type="ARBA" id="ARBA00022984"/>
    </source>
</evidence>
<evidence type="ECO:0000256" key="15">
    <source>
        <dbReference type="PIRSR" id="PIRSR039102-3"/>
    </source>
</evidence>
<evidence type="ECO:0000256" key="14">
    <source>
        <dbReference type="PIRSR" id="PIRSR039102-2"/>
    </source>
</evidence>
<keyword evidence="3 12" id="KW-0436">Ligase</keyword>
<feature type="binding site" evidence="14">
    <location>
        <begin position="190"/>
        <end position="192"/>
    </location>
    <ligand>
        <name>ATP</name>
        <dbReference type="ChEBI" id="CHEBI:30616"/>
    </ligand>
</feature>
<dbReference type="PROSITE" id="PS00843">
    <property type="entry name" value="DALA_DALA_LIGASE_1"/>
    <property type="match status" value="1"/>
</dbReference>
<evidence type="ECO:0000313" key="19">
    <source>
        <dbReference type="Proteomes" id="UP000074382"/>
    </source>
</evidence>
<dbReference type="InterPro" id="IPR011095">
    <property type="entry name" value="Dala_Dala_lig_C"/>
</dbReference>
<feature type="domain" description="ATP-grasp" evidence="17">
    <location>
        <begin position="150"/>
        <end position="361"/>
    </location>
</feature>
<evidence type="ECO:0000256" key="5">
    <source>
        <dbReference type="ARBA" id="ARBA00022741"/>
    </source>
</evidence>
<comment type="similarity">
    <text evidence="2 12">Belongs to the D-alanine--D-alanine ligase family.</text>
</comment>
<protein>
    <recommendedName>
        <fullName evidence="12">D-alanine--D-alanine ligase</fullName>
        <ecNumber evidence="12">6.3.2.4</ecNumber>
    </recommendedName>
    <alternativeName>
        <fullName evidence="12">D-Ala-D-Ala ligase</fullName>
    </alternativeName>
    <alternativeName>
        <fullName evidence="12">D-alanylalanine synthetase</fullName>
    </alternativeName>
</protein>
<keyword evidence="11 12" id="KW-0961">Cell wall biogenesis/degradation</keyword>
<dbReference type="PATRIC" id="fig|665004.4.peg.431"/>
<dbReference type="UniPathway" id="UPA00219"/>
<feature type="active site" evidence="13">
    <location>
        <position position="19"/>
    </location>
</feature>
<comment type="caution">
    <text evidence="18">The sequence shown here is derived from an EMBL/GenBank/DDBJ whole genome shotgun (WGS) entry which is preliminary data.</text>
</comment>
<comment type="subcellular location">
    <subcellularLocation>
        <location evidence="12">Cytoplasm</location>
    </subcellularLocation>
</comment>
<evidence type="ECO:0000256" key="8">
    <source>
        <dbReference type="ARBA" id="ARBA00022960"/>
    </source>
</evidence>
<dbReference type="HAMAP" id="MF_00047">
    <property type="entry name" value="Dala_Dala_lig"/>
    <property type="match status" value="1"/>
</dbReference>
<keyword evidence="9 12" id="KW-0573">Peptidoglycan synthesis</keyword>
<keyword evidence="7 15" id="KW-0460">Magnesium</keyword>
<dbReference type="InterPro" id="IPR011761">
    <property type="entry name" value="ATP-grasp"/>
</dbReference>
<dbReference type="SUPFAM" id="SSF52440">
    <property type="entry name" value="PreATP-grasp domain"/>
    <property type="match status" value="1"/>
</dbReference>
<evidence type="ECO:0000256" key="6">
    <source>
        <dbReference type="ARBA" id="ARBA00022840"/>
    </source>
</evidence>
<gene>
    <name evidence="12" type="primary">ddl</name>
    <name evidence="18" type="ORF">AC529_08035</name>
</gene>
<dbReference type="GO" id="GO:0005524">
    <property type="term" value="F:ATP binding"/>
    <property type="evidence" value="ECO:0007669"/>
    <property type="project" value="UniProtKB-UniRule"/>
</dbReference>
<keyword evidence="12" id="KW-0963">Cytoplasm</keyword>
<dbReference type="Pfam" id="PF07478">
    <property type="entry name" value="Dala_Dala_lig_C"/>
    <property type="match status" value="1"/>
</dbReference>
<feature type="binding site" evidence="15">
    <location>
        <position position="330"/>
    </location>
    <ligand>
        <name>Mg(2+)</name>
        <dbReference type="ChEBI" id="CHEBI:18420"/>
        <label>2</label>
    </ligand>
</feature>
<dbReference type="GO" id="GO:0008360">
    <property type="term" value="P:regulation of cell shape"/>
    <property type="evidence" value="ECO:0007669"/>
    <property type="project" value="UniProtKB-KW"/>
</dbReference>
<dbReference type="NCBIfam" id="TIGR01205">
    <property type="entry name" value="D_ala_D_alaTIGR"/>
    <property type="match status" value="1"/>
</dbReference>
<feature type="binding site" evidence="15">
    <location>
        <position position="328"/>
    </location>
    <ligand>
        <name>Mg(2+)</name>
        <dbReference type="ChEBI" id="CHEBI:18420"/>
        <label>1</label>
    </ligand>
</feature>
<dbReference type="Gene3D" id="3.30.1490.20">
    <property type="entry name" value="ATP-grasp fold, A domain"/>
    <property type="match status" value="1"/>
</dbReference>
<evidence type="ECO:0000256" key="16">
    <source>
        <dbReference type="PROSITE-ProRule" id="PRU00409"/>
    </source>
</evidence>
<comment type="cofactor">
    <cofactor evidence="1">
        <name>Mn(2+)</name>
        <dbReference type="ChEBI" id="CHEBI:29035"/>
    </cofactor>
</comment>
<dbReference type="Proteomes" id="UP000074382">
    <property type="component" value="Unassembled WGS sequence"/>
</dbReference>
<evidence type="ECO:0000256" key="4">
    <source>
        <dbReference type="ARBA" id="ARBA00022723"/>
    </source>
</evidence>
<reference evidence="19" key="1">
    <citation type="journal article" date="2017" name="Acta Aliment.">
        <title>Plant polysaccharide degrading enzyme system of Thermpbifida cellulosilytica TB100 revealed by de novo genome project data.</title>
        <authorList>
            <person name="Toth A."/>
            <person name="Baka E."/>
            <person name="Luzics S."/>
            <person name="Bata-Vidacs I."/>
            <person name="Nagy I."/>
            <person name="Balint B."/>
            <person name="Herceg R."/>
            <person name="Olasz F."/>
            <person name="Wilk T."/>
            <person name="Nagy T."/>
            <person name="Kriszt B."/>
            <person name="Nagy I."/>
            <person name="Kukolya J."/>
        </authorList>
    </citation>
    <scope>NUCLEOTIDE SEQUENCE [LARGE SCALE GENOMIC DNA]</scope>
    <source>
        <strain evidence="19">TB100</strain>
    </source>
</reference>
<dbReference type="EMBL" id="LGEM01000035">
    <property type="protein sequence ID" value="KUP97181.1"/>
    <property type="molecule type" value="Genomic_DNA"/>
</dbReference>
<dbReference type="PROSITE" id="PS50975">
    <property type="entry name" value="ATP_GRASP"/>
    <property type="match status" value="1"/>
</dbReference>
<dbReference type="GO" id="GO:0071555">
    <property type="term" value="P:cell wall organization"/>
    <property type="evidence" value="ECO:0007669"/>
    <property type="project" value="UniProtKB-KW"/>
</dbReference>
<comment type="cofactor">
    <cofactor evidence="15">
        <name>Mg(2+)</name>
        <dbReference type="ChEBI" id="CHEBI:18420"/>
    </cofactor>
    <cofactor evidence="15">
        <name>Mn(2+)</name>
        <dbReference type="ChEBI" id="CHEBI:29035"/>
    </cofactor>
    <text evidence="15">Binds 2 magnesium or manganese ions per subunit.</text>
</comment>
<dbReference type="GO" id="GO:0046872">
    <property type="term" value="F:metal ion binding"/>
    <property type="evidence" value="ECO:0007669"/>
    <property type="project" value="UniProtKB-KW"/>
</dbReference>
<dbReference type="Gene3D" id="3.30.470.20">
    <property type="entry name" value="ATP-grasp fold, B domain"/>
    <property type="match status" value="1"/>
</dbReference>
<feature type="binding site" evidence="15">
    <location>
        <position position="315"/>
    </location>
    <ligand>
        <name>Mg(2+)</name>
        <dbReference type="ChEBI" id="CHEBI:18420"/>
        <label>1</label>
    </ligand>
</feature>
<sequence>MSEPQKIRVAVVFGGRSSEHEISCVTAGSVLSVIDTERYEVVPVGITRDGHWRLVDVDPSELAIVDGRLPSVPDTGPGLALALITPGAFLEVAPEAVPRLLGQVDVVLPLLHGPFGEDGTLQGLLELAEVRYAGAGVFASAASMDKVFMKALLTGQGLKTGPYLAVSDRAWTRDRKRVLDNIATLGGVVFVKPARAGSSIGISRVPDATDTEAVVEAVEAARAHDPKVIVEAGIRGREIECGVLESLDGGEPDVSLPAEIHVAEGYDFYDFEAKYLSSSSLSIPADLPDEVTRRVRRLAADAFEALGCEGLARVDFFYGDDGELYVNELNTLPGFTPSSAFPQMWAASGLDYPALVDRLIRTALNRRTGLR</sequence>
<evidence type="ECO:0000313" key="18">
    <source>
        <dbReference type="EMBL" id="KUP97181.1"/>
    </source>
</evidence>
<evidence type="ECO:0000256" key="3">
    <source>
        <dbReference type="ARBA" id="ARBA00022598"/>
    </source>
</evidence>
<dbReference type="OrthoDB" id="9813261at2"/>
<dbReference type="GO" id="GO:0005829">
    <property type="term" value="C:cytosol"/>
    <property type="evidence" value="ECO:0007669"/>
    <property type="project" value="TreeGrafter"/>
</dbReference>
<dbReference type="GO" id="GO:0008716">
    <property type="term" value="F:D-alanine-D-alanine ligase activity"/>
    <property type="evidence" value="ECO:0007669"/>
    <property type="project" value="UniProtKB-UniRule"/>
</dbReference>
<organism evidence="18 19">
    <name type="scientific">Thermobifida cellulosilytica TB100</name>
    <dbReference type="NCBI Taxonomy" id="665004"/>
    <lineage>
        <taxon>Bacteria</taxon>
        <taxon>Bacillati</taxon>
        <taxon>Actinomycetota</taxon>
        <taxon>Actinomycetes</taxon>
        <taxon>Streptosporangiales</taxon>
        <taxon>Nocardiopsidaceae</taxon>
        <taxon>Thermobifida</taxon>
    </lineage>
</organism>
<dbReference type="STRING" id="665004.AC529_08035"/>
<dbReference type="FunFam" id="3.30.470.20:FF:000008">
    <property type="entry name" value="D-alanine--D-alanine ligase"/>
    <property type="match status" value="1"/>
</dbReference>
<dbReference type="PROSITE" id="PS00844">
    <property type="entry name" value="DALA_DALA_LIGASE_2"/>
    <property type="match status" value="1"/>
</dbReference>
<feature type="binding site" evidence="15">
    <location>
        <position position="328"/>
    </location>
    <ligand>
        <name>Mg(2+)</name>
        <dbReference type="ChEBI" id="CHEBI:18420"/>
        <label>2</label>
    </ligand>
</feature>
<dbReference type="InterPro" id="IPR016185">
    <property type="entry name" value="PreATP-grasp_dom_sf"/>
</dbReference>
<evidence type="ECO:0000256" key="10">
    <source>
        <dbReference type="ARBA" id="ARBA00023211"/>
    </source>
</evidence>
<evidence type="ECO:0000256" key="1">
    <source>
        <dbReference type="ARBA" id="ARBA00001936"/>
    </source>
</evidence>
<keyword evidence="4 15" id="KW-0479">Metal-binding</keyword>
<dbReference type="InterPro" id="IPR013815">
    <property type="entry name" value="ATP_grasp_subdomain_1"/>
</dbReference>
<dbReference type="InterPro" id="IPR000291">
    <property type="entry name" value="D-Ala_lig_Van_CS"/>
</dbReference>
<keyword evidence="6 16" id="KW-0067">ATP-binding</keyword>
<evidence type="ECO:0000256" key="7">
    <source>
        <dbReference type="ARBA" id="ARBA00022842"/>
    </source>
</evidence>
<dbReference type="EC" id="6.3.2.4" evidence="12"/>
<dbReference type="SUPFAM" id="SSF56059">
    <property type="entry name" value="Glutathione synthetase ATP-binding domain-like"/>
    <property type="match status" value="1"/>
</dbReference>
<keyword evidence="5 14" id="KW-0547">Nucleotide-binding</keyword>
<feature type="active site" evidence="13">
    <location>
        <position position="198"/>
    </location>
</feature>
<comment type="catalytic activity">
    <reaction evidence="12">
        <text>2 D-alanine + ATP = D-alanyl-D-alanine + ADP + phosphate + H(+)</text>
        <dbReference type="Rhea" id="RHEA:11224"/>
        <dbReference type="ChEBI" id="CHEBI:15378"/>
        <dbReference type="ChEBI" id="CHEBI:30616"/>
        <dbReference type="ChEBI" id="CHEBI:43474"/>
        <dbReference type="ChEBI" id="CHEBI:57416"/>
        <dbReference type="ChEBI" id="CHEBI:57822"/>
        <dbReference type="ChEBI" id="CHEBI:456216"/>
        <dbReference type="EC" id="6.3.2.4"/>
    </reaction>
</comment>
<comment type="function">
    <text evidence="12">Cell wall formation.</text>
</comment>
<dbReference type="Pfam" id="PF01820">
    <property type="entry name" value="Dala_Dala_lig_N"/>
    <property type="match status" value="1"/>
</dbReference>
<dbReference type="NCBIfam" id="NF002528">
    <property type="entry name" value="PRK01966.1-4"/>
    <property type="match status" value="1"/>
</dbReference>
<dbReference type="Gene3D" id="3.40.50.20">
    <property type="match status" value="1"/>
</dbReference>
<accession>A0A147KIS2</accession>
<comment type="pathway">
    <text evidence="12">Cell wall biogenesis; peptidoglycan biosynthesis.</text>
</comment>
<feature type="binding site" evidence="14">
    <location>
        <position position="146"/>
    </location>
    <ligand>
        <name>ATP</name>
        <dbReference type="ChEBI" id="CHEBI:30616"/>
    </ligand>
</feature>
<dbReference type="InterPro" id="IPR011127">
    <property type="entry name" value="Dala_Dala_lig_N"/>
</dbReference>
<name>A0A147KIS2_THECS</name>
<dbReference type="PANTHER" id="PTHR23132:SF25">
    <property type="entry name" value="D-ALANINE--D-ALANINE LIGASE A"/>
    <property type="match status" value="1"/>
</dbReference>
<feature type="binding site" evidence="14">
    <location>
        <begin position="327"/>
        <end position="328"/>
    </location>
    <ligand>
        <name>ATP</name>
        <dbReference type="ChEBI" id="CHEBI:30616"/>
    </ligand>
</feature>
<evidence type="ECO:0000256" key="13">
    <source>
        <dbReference type="PIRSR" id="PIRSR039102-1"/>
    </source>
</evidence>
<keyword evidence="10 15" id="KW-0464">Manganese</keyword>
<keyword evidence="19" id="KW-1185">Reference proteome</keyword>
<dbReference type="InterPro" id="IPR005905">
    <property type="entry name" value="D_ala_D_ala"/>
</dbReference>